<feature type="domain" description="Peptidoglycan binding-like" evidence="1">
    <location>
        <begin position="39"/>
        <end position="94"/>
    </location>
</feature>
<dbReference type="SUPFAM" id="SSF47090">
    <property type="entry name" value="PGBD-like"/>
    <property type="match status" value="1"/>
</dbReference>
<dbReference type="Pfam" id="PF01471">
    <property type="entry name" value="PG_binding_1"/>
    <property type="match status" value="1"/>
</dbReference>
<evidence type="ECO:0000259" key="1">
    <source>
        <dbReference type="Pfam" id="PF01471"/>
    </source>
</evidence>
<sequence>MLKSLPKYLILILLVLTAGNVYFVDKTKGQELLKKGSEGGEVYETQSHLYQMGYLRVEPTGYYGDLTDYAITQFQLETGLLADGVAGPATLAKLNEIHMMAKVVYGESRGESFEGQVAVASVILNRVESNEFPNSVSEVIFQKNAFTAINDGQYYLTPNKTAYRAAIEAIKDWDPSRGATYYYNPDLVTDKWIFSRQPLLTINGHVFAN</sequence>
<dbReference type="Gene3D" id="1.10.101.10">
    <property type="entry name" value="PGBD-like superfamily/PGBD"/>
    <property type="match status" value="1"/>
</dbReference>
<dbReference type="AlphaFoldDB" id="A0A926S2R2"/>
<name>A0A926S2R2_9BACI</name>
<dbReference type="GO" id="GO:0016787">
    <property type="term" value="F:hydrolase activity"/>
    <property type="evidence" value="ECO:0007669"/>
    <property type="project" value="UniProtKB-KW"/>
</dbReference>
<dbReference type="InterPro" id="IPR036366">
    <property type="entry name" value="PGBDSf"/>
</dbReference>
<evidence type="ECO:0000313" key="4">
    <source>
        <dbReference type="Proteomes" id="UP000626844"/>
    </source>
</evidence>
<dbReference type="RefSeq" id="WP_191160251.1">
    <property type="nucleotide sequence ID" value="NZ_JACXAI010000027.1"/>
</dbReference>
<keyword evidence="4" id="KW-1185">Reference proteome</keyword>
<comment type="caution">
    <text evidence="3">The sequence shown here is derived from an EMBL/GenBank/DDBJ whole genome shotgun (WGS) entry which is preliminary data.</text>
</comment>
<evidence type="ECO:0000259" key="2">
    <source>
        <dbReference type="Pfam" id="PF07486"/>
    </source>
</evidence>
<organism evidence="3 4">
    <name type="scientific">Metabacillus arenae</name>
    <dbReference type="NCBI Taxonomy" id="2771434"/>
    <lineage>
        <taxon>Bacteria</taxon>
        <taxon>Bacillati</taxon>
        <taxon>Bacillota</taxon>
        <taxon>Bacilli</taxon>
        <taxon>Bacillales</taxon>
        <taxon>Bacillaceae</taxon>
        <taxon>Metabacillus</taxon>
    </lineage>
</organism>
<dbReference type="InterPro" id="IPR036365">
    <property type="entry name" value="PGBD-like_sf"/>
</dbReference>
<evidence type="ECO:0000313" key="3">
    <source>
        <dbReference type="EMBL" id="MBD1382249.1"/>
    </source>
</evidence>
<protein>
    <submittedName>
        <fullName evidence="3">Cell wall hydrolase</fullName>
    </submittedName>
</protein>
<dbReference type="Gene3D" id="1.10.10.2520">
    <property type="entry name" value="Cell wall hydrolase SleB, domain 1"/>
    <property type="match status" value="1"/>
</dbReference>
<dbReference type="Pfam" id="PF07486">
    <property type="entry name" value="Hydrolase_2"/>
    <property type="match status" value="1"/>
</dbReference>
<feature type="domain" description="Cell wall hydrolase SleB" evidence="2">
    <location>
        <begin position="110"/>
        <end position="208"/>
    </location>
</feature>
<keyword evidence="3" id="KW-0378">Hydrolase</keyword>
<dbReference type="InterPro" id="IPR011105">
    <property type="entry name" value="Cell_wall_hydrolase_SleB"/>
</dbReference>
<dbReference type="Gene3D" id="6.20.240.60">
    <property type="match status" value="1"/>
</dbReference>
<accession>A0A926S2R2</accession>
<dbReference type="InterPro" id="IPR042047">
    <property type="entry name" value="SleB_dom1"/>
</dbReference>
<dbReference type="InterPro" id="IPR002477">
    <property type="entry name" value="Peptidoglycan-bd-like"/>
</dbReference>
<gene>
    <name evidence="3" type="ORF">IC621_18680</name>
</gene>
<dbReference type="Proteomes" id="UP000626844">
    <property type="component" value="Unassembled WGS sequence"/>
</dbReference>
<reference evidence="3" key="1">
    <citation type="submission" date="2020-09" db="EMBL/GenBank/DDBJ databases">
        <title>A novel bacterium of genus Bacillus, isolated from South China Sea.</title>
        <authorList>
            <person name="Huang H."/>
            <person name="Mo K."/>
            <person name="Hu Y."/>
        </authorList>
    </citation>
    <scope>NUCLEOTIDE SEQUENCE</scope>
    <source>
        <strain evidence="3">IB182487</strain>
    </source>
</reference>
<proteinExistence type="predicted"/>
<dbReference type="EMBL" id="JACXAI010000027">
    <property type="protein sequence ID" value="MBD1382249.1"/>
    <property type="molecule type" value="Genomic_DNA"/>
</dbReference>